<dbReference type="EMBL" id="SRLE01000011">
    <property type="protein sequence ID" value="TGD72082.1"/>
    <property type="molecule type" value="Genomic_DNA"/>
</dbReference>
<dbReference type="Pfam" id="PF00106">
    <property type="entry name" value="adh_short"/>
    <property type="match status" value="1"/>
</dbReference>
<dbReference type="SUPFAM" id="SSF51735">
    <property type="entry name" value="NAD(P)-binding Rossmann-fold domains"/>
    <property type="match status" value="1"/>
</dbReference>
<evidence type="ECO:0000313" key="2">
    <source>
        <dbReference type="Proteomes" id="UP000298050"/>
    </source>
</evidence>
<accession>A0A4Z0LXM1</accession>
<comment type="caution">
    <text evidence="1">The sequence shown here is derived from an EMBL/GenBank/DDBJ whole genome shotgun (WGS) entry which is preliminary data.</text>
</comment>
<proteinExistence type="predicted"/>
<evidence type="ECO:0000313" key="1">
    <source>
        <dbReference type="EMBL" id="TGD72082.1"/>
    </source>
</evidence>
<dbReference type="Gene3D" id="3.40.50.720">
    <property type="entry name" value="NAD(P)-binding Rossmann-like Domain"/>
    <property type="match status" value="1"/>
</dbReference>
<dbReference type="InterPro" id="IPR002347">
    <property type="entry name" value="SDR_fam"/>
</dbReference>
<dbReference type="Proteomes" id="UP000298050">
    <property type="component" value="Unassembled WGS sequence"/>
</dbReference>
<dbReference type="AlphaFoldDB" id="A0A4Z0LXM1"/>
<reference evidence="1 2" key="1">
    <citation type="submission" date="2019-04" db="EMBL/GenBank/DDBJ databases">
        <title>Taxonomy of novel Haliea sp. from mangrove soil of West Coast of India.</title>
        <authorList>
            <person name="Verma A."/>
            <person name="Kumar P."/>
            <person name="Krishnamurthi S."/>
        </authorList>
    </citation>
    <scope>NUCLEOTIDE SEQUENCE [LARGE SCALE GENOMIC DNA]</scope>
    <source>
        <strain evidence="1 2">SAOS-164</strain>
    </source>
</reference>
<gene>
    <name evidence="1" type="ORF">E4634_15520</name>
</gene>
<protein>
    <submittedName>
        <fullName evidence="1">SDR family NAD(P)-dependent oxidoreductase</fullName>
    </submittedName>
</protein>
<organism evidence="1 2">
    <name type="scientific">Mangrovimicrobium sediminis</name>
    <dbReference type="NCBI Taxonomy" id="2562682"/>
    <lineage>
        <taxon>Bacteria</taxon>
        <taxon>Pseudomonadati</taxon>
        <taxon>Pseudomonadota</taxon>
        <taxon>Gammaproteobacteria</taxon>
        <taxon>Cellvibrionales</taxon>
        <taxon>Halieaceae</taxon>
        <taxon>Mangrovimicrobium</taxon>
    </lineage>
</organism>
<name>A0A4Z0LXM1_9GAMM</name>
<sequence length="201" mass="19993">MGNSTTATALVCGSASAQGEALCRALGTAGVRVVAVGGCAPADEVVAADLATREGQARALETLRQRGPFDLLVNLPPVAADLSGALRHSESSLALCRAAAAFMAQLDGGRILNLVHAAALLAPAADAVGAATAAALVAFSRGLGEEFAADGIAVHAVALAGEDMDWLAPVLEGTADTLLVPDAHTRARLAALLAQRAAALQ</sequence>
<dbReference type="PRINTS" id="PR00081">
    <property type="entry name" value="GDHRDH"/>
</dbReference>
<dbReference type="InterPro" id="IPR036291">
    <property type="entry name" value="NAD(P)-bd_dom_sf"/>
</dbReference>
<keyword evidence="2" id="KW-1185">Reference proteome</keyword>
<dbReference type="RefSeq" id="WP_135445539.1">
    <property type="nucleotide sequence ID" value="NZ_SRLE01000011.1"/>
</dbReference>